<accession>A0ABU0JQM0</accession>
<keyword evidence="1" id="KW-1133">Transmembrane helix</keyword>
<reference evidence="2 3" key="1">
    <citation type="submission" date="2023-07" db="EMBL/GenBank/DDBJ databases">
        <title>Genomic Encyclopedia of Type Strains, Phase IV (KMG-IV): sequencing the most valuable type-strain genomes for metagenomic binning, comparative biology and taxonomic classification.</title>
        <authorList>
            <person name="Goeker M."/>
        </authorList>
    </citation>
    <scope>NUCLEOTIDE SEQUENCE [LARGE SCALE GENOMIC DNA]</scope>
    <source>
        <strain evidence="2 3">DSM 1400</strain>
    </source>
</reference>
<feature type="transmembrane region" description="Helical" evidence="1">
    <location>
        <begin position="14"/>
        <end position="35"/>
    </location>
</feature>
<keyword evidence="1" id="KW-0472">Membrane</keyword>
<name>A0ABU0JQM0_HATLI</name>
<dbReference type="EMBL" id="JAUSWN010000002">
    <property type="protein sequence ID" value="MDQ0478735.1"/>
    <property type="molecule type" value="Genomic_DNA"/>
</dbReference>
<dbReference type="Proteomes" id="UP001224418">
    <property type="component" value="Unassembled WGS sequence"/>
</dbReference>
<sequence length="177" mass="20216">MEFLKNFATSNMELILIALGAIILLQFIFFIIVLVKTNKLEKRYRKMMRGVNNKNLEGLIVDYLEKIEDAKGSMDSVASRFGEFDDRLNRCIQKTAIKRYQAFDDVGADLSYSIALLDSENDGIIITGIYGRNESTSYAKPIDKGISRYDLSEEEEEVLEEAINNYKSKEKSKDGEK</sequence>
<proteinExistence type="predicted"/>
<evidence type="ECO:0008006" key="4">
    <source>
        <dbReference type="Google" id="ProtNLM"/>
    </source>
</evidence>
<keyword evidence="1" id="KW-0812">Transmembrane</keyword>
<organism evidence="2 3">
    <name type="scientific">Hathewaya limosa</name>
    <name type="common">Clostridium limosum</name>
    <dbReference type="NCBI Taxonomy" id="1536"/>
    <lineage>
        <taxon>Bacteria</taxon>
        <taxon>Bacillati</taxon>
        <taxon>Bacillota</taxon>
        <taxon>Clostridia</taxon>
        <taxon>Eubacteriales</taxon>
        <taxon>Clostridiaceae</taxon>
        <taxon>Hathewaya</taxon>
    </lineage>
</organism>
<gene>
    <name evidence="2" type="ORF">QOZ93_000444</name>
</gene>
<protein>
    <recommendedName>
        <fullName evidence="4">DUF4446 family protein</fullName>
    </recommendedName>
</protein>
<dbReference type="InterPro" id="IPR027981">
    <property type="entry name" value="DUF4446"/>
</dbReference>
<evidence type="ECO:0000313" key="3">
    <source>
        <dbReference type="Proteomes" id="UP001224418"/>
    </source>
</evidence>
<evidence type="ECO:0000256" key="1">
    <source>
        <dbReference type="SAM" id="Phobius"/>
    </source>
</evidence>
<comment type="caution">
    <text evidence="2">The sequence shown here is derived from an EMBL/GenBank/DDBJ whole genome shotgun (WGS) entry which is preliminary data.</text>
</comment>
<evidence type="ECO:0000313" key="2">
    <source>
        <dbReference type="EMBL" id="MDQ0478735.1"/>
    </source>
</evidence>
<keyword evidence="3" id="KW-1185">Reference proteome</keyword>
<dbReference type="Pfam" id="PF14584">
    <property type="entry name" value="DUF4446"/>
    <property type="match status" value="1"/>
</dbReference>